<dbReference type="GO" id="GO:0008807">
    <property type="term" value="F:carboxyvinyl-carboxyphosphonate phosphorylmutase activity"/>
    <property type="evidence" value="ECO:0007669"/>
    <property type="project" value="UniProtKB-EC"/>
</dbReference>
<dbReference type="EC" id="2.7.8.23" evidence="1"/>
<dbReference type="Gene3D" id="6.10.250.2750">
    <property type="match status" value="1"/>
</dbReference>
<dbReference type="Gene3D" id="3.20.20.60">
    <property type="entry name" value="Phosphoenolpyruvate-binding domains"/>
    <property type="match status" value="1"/>
</dbReference>
<dbReference type="InterPro" id="IPR015813">
    <property type="entry name" value="Pyrv/PenolPyrv_kinase-like_dom"/>
</dbReference>
<dbReference type="Pfam" id="PF13714">
    <property type="entry name" value="PEP_mutase"/>
    <property type="match status" value="1"/>
</dbReference>
<keyword evidence="2" id="KW-1185">Reference proteome</keyword>
<proteinExistence type="predicted"/>
<name>A0A2R8B2M6_9RHOB</name>
<dbReference type="PANTHER" id="PTHR42905">
    <property type="entry name" value="PHOSPHOENOLPYRUVATE CARBOXYLASE"/>
    <property type="match status" value="1"/>
</dbReference>
<dbReference type="InterPro" id="IPR040442">
    <property type="entry name" value="Pyrv_kinase-like_dom_sf"/>
</dbReference>
<protein>
    <submittedName>
        <fullName evidence="1">Carboxyvinyl-carboxyphosphonate phosphorylmutase</fullName>
        <ecNumber evidence="1">2.7.8.23</ecNumber>
    </submittedName>
</protein>
<organism evidence="1 2">
    <name type="scientific">Albidovulum aquaemixtae</name>
    <dbReference type="NCBI Taxonomy" id="1542388"/>
    <lineage>
        <taxon>Bacteria</taxon>
        <taxon>Pseudomonadati</taxon>
        <taxon>Pseudomonadota</taxon>
        <taxon>Alphaproteobacteria</taxon>
        <taxon>Rhodobacterales</taxon>
        <taxon>Paracoccaceae</taxon>
        <taxon>Albidovulum</taxon>
    </lineage>
</organism>
<sequence>MTQAMHSMQQKKHDLFRALHHSNVAFIMPNAWDAGTARILASIGFSAIATTSAGYAFATGRRDSEGGLTRAEILDNAEAIAKATDLPVSADLEDGFGARPQDCAVTIRQAVARGLVGGSIEDATGDADRPIREFGAAVACVAAAAEAARDQRFVLTARAENFICGNPDLKDTVKRLQAFSEAGADVLYAPGLPDIDAIRTVCRELDKPVNVLMGLQGKRYSVAELSEAGVKRISIGGSFARAALGAVIRAAREVFEDGTFDYAADAVPDATIRALMSSERPEHRR</sequence>
<dbReference type="InterPro" id="IPR039556">
    <property type="entry name" value="ICL/PEPM"/>
</dbReference>
<dbReference type="Proteomes" id="UP000244924">
    <property type="component" value="Unassembled WGS sequence"/>
</dbReference>
<dbReference type="AlphaFoldDB" id="A0A2R8B2M6"/>
<dbReference type="CDD" id="cd00377">
    <property type="entry name" value="ICL_PEPM"/>
    <property type="match status" value="1"/>
</dbReference>
<dbReference type="PANTHER" id="PTHR42905:SF16">
    <property type="entry name" value="CARBOXYPHOSPHONOENOLPYRUVATE PHOSPHONOMUTASE-LIKE PROTEIN (AFU_ORTHOLOGUE AFUA_5G07230)"/>
    <property type="match status" value="1"/>
</dbReference>
<evidence type="ECO:0000313" key="1">
    <source>
        <dbReference type="EMBL" id="SPH16790.1"/>
    </source>
</evidence>
<dbReference type="SUPFAM" id="SSF51621">
    <property type="entry name" value="Phosphoenolpyruvate/pyruvate domain"/>
    <property type="match status" value="1"/>
</dbReference>
<accession>A0A2R8B2M6</accession>
<evidence type="ECO:0000313" key="2">
    <source>
        <dbReference type="Proteomes" id="UP000244924"/>
    </source>
</evidence>
<gene>
    <name evidence="1" type="primary">bcpA</name>
    <name evidence="1" type="ORF">DEA8626_00302</name>
</gene>
<reference evidence="1 2" key="1">
    <citation type="submission" date="2018-03" db="EMBL/GenBank/DDBJ databases">
        <authorList>
            <person name="Keele B.F."/>
        </authorList>
    </citation>
    <scope>NUCLEOTIDE SEQUENCE [LARGE SCALE GENOMIC DNA]</scope>
    <source>
        <strain evidence="1 2">CECT 8626</strain>
    </source>
</reference>
<keyword evidence="1" id="KW-0808">Transferase</keyword>
<dbReference type="EMBL" id="OMOQ01000001">
    <property type="protein sequence ID" value="SPH16790.1"/>
    <property type="molecule type" value="Genomic_DNA"/>
</dbReference>